<sequence>MDGPAPAFGELLRQLRLARGLSLRAFQPLTNHSKSLIGDWETGRKVPTSDIAKRLDHLLDAGGRLAAAAAATRPPNAPDRIASEVVRHFAHQGPVADEIRRRAEVAGQVDVLAIRGLGILGLNDSLLRPTLARRGCPLKARILLLEPGCEAAATRAGEIGENPAAFASGIKFTLARLEELTASAENLDLTVSLYSSQPIWRTIRVDDVLWVSSFAPGWEGHESTIYEIPKTPRGSFWSGYCKQFDEMSAHARRVI</sequence>
<dbReference type="SMART" id="SM00530">
    <property type="entry name" value="HTH_XRE"/>
    <property type="match status" value="1"/>
</dbReference>
<dbReference type="Pfam" id="PF13560">
    <property type="entry name" value="HTH_31"/>
    <property type="match status" value="1"/>
</dbReference>
<dbReference type="CDD" id="cd00093">
    <property type="entry name" value="HTH_XRE"/>
    <property type="match status" value="1"/>
</dbReference>
<dbReference type="Gene3D" id="1.10.260.40">
    <property type="entry name" value="lambda repressor-like DNA-binding domains"/>
    <property type="match status" value="1"/>
</dbReference>
<dbReference type="PROSITE" id="PS50943">
    <property type="entry name" value="HTH_CROC1"/>
    <property type="match status" value="1"/>
</dbReference>
<dbReference type="Proteomes" id="UP000292564">
    <property type="component" value="Unassembled WGS sequence"/>
</dbReference>
<dbReference type="AlphaFoldDB" id="A0A4V2G6G8"/>
<gene>
    <name evidence="2" type="ORF">EV385_0354</name>
</gene>
<dbReference type="InterPro" id="IPR010982">
    <property type="entry name" value="Lambda_DNA-bd_dom_sf"/>
</dbReference>
<dbReference type="GO" id="GO:0003677">
    <property type="term" value="F:DNA binding"/>
    <property type="evidence" value="ECO:0007669"/>
    <property type="project" value="InterPro"/>
</dbReference>
<dbReference type="OrthoDB" id="4522476at2"/>
<evidence type="ECO:0000313" key="3">
    <source>
        <dbReference type="Proteomes" id="UP000292564"/>
    </source>
</evidence>
<evidence type="ECO:0000313" key="2">
    <source>
        <dbReference type="EMBL" id="RZU48636.1"/>
    </source>
</evidence>
<dbReference type="EMBL" id="SHKY01000001">
    <property type="protein sequence ID" value="RZU48636.1"/>
    <property type="molecule type" value="Genomic_DNA"/>
</dbReference>
<evidence type="ECO:0000259" key="1">
    <source>
        <dbReference type="PROSITE" id="PS50943"/>
    </source>
</evidence>
<protein>
    <submittedName>
        <fullName evidence="2">Helix-turn-helix protein</fullName>
    </submittedName>
</protein>
<dbReference type="SUPFAM" id="SSF47413">
    <property type="entry name" value="lambda repressor-like DNA-binding domains"/>
    <property type="match status" value="1"/>
</dbReference>
<keyword evidence="3" id="KW-1185">Reference proteome</keyword>
<feature type="domain" description="HTH cro/C1-type" evidence="1">
    <location>
        <begin position="12"/>
        <end position="65"/>
    </location>
</feature>
<reference evidence="2 3" key="1">
    <citation type="submission" date="2019-02" db="EMBL/GenBank/DDBJ databases">
        <title>Sequencing the genomes of 1000 actinobacteria strains.</title>
        <authorList>
            <person name="Klenk H.-P."/>
        </authorList>
    </citation>
    <scope>NUCLEOTIDE SEQUENCE [LARGE SCALE GENOMIC DNA]</scope>
    <source>
        <strain evidence="2 3">DSM 45162</strain>
    </source>
</reference>
<dbReference type="RefSeq" id="WP_130507853.1">
    <property type="nucleotide sequence ID" value="NZ_SHKY01000001.1"/>
</dbReference>
<accession>A0A4V2G6G8</accession>
<dbReference type="InterPro" id="IPR001387">
    <property type="entry name" value="Cro/C1-type_HTH"/>
</dbReference>
<organism evidence="2 3">
    <name type="scientific">Krasilnikovia cinnamomea</name>
    <dbReference type="NCBI Taxonomy" id="349313"/>
    <lineage>
        <taxon>Bacteria</taxon>
        <taxon>Bacillati</taxon>
        <taxon>Actinomycetota</taxon>
        <taxon>Actinomycetes</taxon>
        <taxon>Micromonosporales</taxon>
        <taxon>Micromonosporaceae</taxon>
        <taxon>Krasilnikovia</taxon>
    </lineage>
</organism>
<comment type="caution">
    <text evidence="2">The sequence shown here is derived from an EMBL/GenBank/DDBJ whole genome shotgun (WGS) entry which is preliminary data.</text>
</comment>
<proteinExistence type="predicted"/>
<name>A0A4V2G6G8_9ACTN</name>